<dbReference type="KEGG" id="mmes:MMSR116_12835"/>
<dbReference type="AlphaFoldDB" id="A0A6B9FNN1"/>
<organism evidence="3 4">
    <name type="scientific">Methylobacterium mesophilicum SR1.6/6</name>
    <dbReference type="NCBI Taxonomy" id="908290"/>
    <lineage>
        <taxon>Bacteria</taxon>
        <taxon>Pseudomonadati</taxon>
        <taxon>Pseudomonadota</taxon>
        <taxon>Alphaproteobacteria</taxon>
        <taxon>Hyphomicrobiales</taxon>
        <taxon>Methylobacteriaceae</taxon>
        <taxon>Methylobacterium</taxon>
    </lineage>
</organism>
<dbReference type="Proteomes" id="UP000012488">
    <property type="component" value="Chromosome"/>
</dbReference>
<dbReference type="InterPro" id="IPR004089">
    <property type="entry name" value="MCPsignal_dom"/>
</dbReference>
<dbReference type="PROSITE" id="PS50111">
    <property type="entry name" value="CHEMOTAXIS_TRANSDUC_2"/>
    <property type="match status" value="1"/>
</dbReference>
<dbReference type="GO" id="GO:0007165">
    <property type="term" value="P:signal transduction"/>
    <property type="evidence" value="ECO:0007669"/>
    <property type="project" value="UniProtKB-KW"/>
</dbReference>
<dbReference type="PRINTS" id="PR00260">
    <property type="entry name" value="CHEMTRNSDUCR"/>
</dbReference>
<dbReference type="Pfam" id="PF00015">
    <property type="entry name" value="MCPsignal"/>
    <property type="match status" value="1"/>
</dbReference>
<dbReference type="RefSeq" id="WP_010682776.1">
    <property type="nucleotide sequence ID" value="NZ_CP043538.1"/>
</dbReference>
<accession>A0A6B9FNN1</accession>
<feature type="domain" description="Methyl-accepting transducer" evidence="2">
    <location>
        <begin position="69"/>
        <end position="154"/>
    </location>
</feature>
<evidence type="ECO:0000313" key="4">
    <source>
        <dbReference type="Proteomes" id="UP000012488"/>
    </source>
</evidence>
<dbReference type="Gene3D" id="1.10.287.950">
    <property type="entry name" value="Methyl-accepting chemotaxis protein"/>
    <property type="match status" value="1"/>
</dbReference>
<name>A0A6B9FNN1_9HYPH</name>
<dbReference type="InterPro" id="IPR004090">
    <property type="entry name" value="Chemotax_Me-accpt_rcpt"/>
</dbReference>
<evidence type="ECO:0000256" key="1">
    <source>
        <dbReference type="PROSITE-ProRule" id="PRU00284"/>
    </source>
</evidence>
<proteinExistence type="predicted"/>
<dbReference type="EMBL" id="CP043538">
    <property type="protein sequence ID" value="QGY02665.1"/>
    <property type="molecule type" value="Genomic_DNA"/>
</dbReference>
<dbReference type="GO" id="GO:0016020">
    <property type="term" value="C:membrane"/>
    <property type="evidence" value="ECO:0007669"/>
    <property type="project" value="InterPro"/>
</dbReference>
<evidence type="ECO:0000259" key="2">
    <source>
        <dbReference type="PROSITE" id="PS50111"/>
    </source>
</evidence>
<dbReference type="SUPFAM" id="SSF58104">
    <property type="entry name" value="Methyl-accepting chemotaxis protein (MCP) signaling domain"/>
    <property type="match status" value="1"/>
</dbReference>
<reference evidence="3 4" key="2">
    <citation type="journal article" date="2013" name="Genome Announc.">
        <title>Draft Genome Sequence of Methylobacterium mesophilicum Strain SR1.6/6, Isolated from Citrus sinensis.</title>
        <authorList>
            <person name="Marinho Almeida D."/>
            <person name="Dini-Andreote F."/>
            <person name="Camargo Neves A.A."/>
            <person name="Juca Ramos R.T."/>
            <person name="Andreote F.D."/>
            <person name="Carneiro A.R."/>
            <person name="Oliveira de Souza Lima A."/>
            <person name="Caracciolo Gomes de Sa P.H."/>
            <person name="Ribeiro Barbosa M.S."/>
            <person name="Araujo W.L."/>
            <person name="Silva A."/>
        </authorList>
    </citation>
    <scope>NUCLEOTIDE SEQUENCE [LARGE SCALE GENOMIC DNA]</scope>
    <source>
        <strain evidence="3 4">SR1.6/6</strain>
    </source>
</reference>
<protein>
    <submittedName>
        <fullName evidence="3">Chemotaxis protein</fullName>
    </submittedName>
</protein>
<evidence type="ECO:0000313" key="3">
    <source>
        <dbReference type="EMBL" id="QGY02665.1"/>
    </source>
</evidence>
<keyword evidence="1" id="KW-0807">Transducer</keyword>
<gene>
    <name evidence="3" type="ORF">MMSR116_12835</name>
</gene>
<reference evidence="3 4" key="1">
    <citation type="journal article" date="2012" name="Genet. Mol. Biol.">
        <title>Analysis of 16S rRNA and mxaF genes revealing insights into Methylobacterium niche-specific plant association.</title>
        <authorList>
            <person name="Dourado M.N."/>
            <person name="Andreote F.D."/>
            <person name="Dini-Andreote F."/>
            <person name="Conti R."/>
            <person name="Araujo J.M."/>
            <person name="Araujo W.L."/>
        </authorList>
    </citation>
    <scope>NUCLEOTIDE SEQUENCE [LARGE SCALE GENOMIC DNA]</scope>
    <source>
        <strain evidence="3 4">SR1.6/6</strain>
    </source>
</reference>
<dbReference type="GO" id="GO:0006935">
    <property type="term" value="P:chemotaxis"/>
    <property type="evidence" value="ECO:0007669"/>
    <property type="project" value="InterPro"/>
</dbReference>
<sequence length="154" mass="15589">MSSLIRSARPDEAETFTSGTPSAAVLVEGAPGYEAGAIAAAMQVFEDGLAHLMTRRPDAVVSNAGCAEDVTGLLAAIASQTSLMALRASIESTHDGAAGRGFAAAAADVRSLARQMARATDTLVSQAGQIQAAAERAQDAFAAERRGRANSVAA</sequence>
<dbReference type="GO" id="GO:0004888">
    <property type="term" value="F:transmembrane signaling receptor activity"/>
    <property type="evidence" value="ECO:0007669"/>
    <property type="project" value="InterPro"/>
</dbReference>